<dbReference type="EMBL" id="UYRU01066721">
    <property type="protein sequence ID" value="VDN16686.1"/>
    <property type="molecule type" value="Genomic_DNA"/>
</dbReference>
<proteinExistence type="predicted"/>
<evidence type="ECO:0000313" key="2">
    <source>
        <dbReference type="Proteomes" id="UP000281553"/>
    </source>
</evidence>
<dbReference type="AlphaFoldDB" id="A0A3P7PF59"/>
<protein>
    <submittedName>
        <fullName evidence="1">Uncharacterized protein</fullName>
    </submittedName>
</protein>
<gene>
    <name evidence="1" type="ORF">DILT_LOCUS12517</name>
</gene>
<feature type="non-terminal residue" evidence="1">
    <location>
        <position position="41"/>
    </location>
</feature>
<dbReference type="Proteomes" id="UP000281553">
    <property type="component" value="Unassembled WGS sequence"/>
</dbReference>
<accession>A0A3P7PF59</accession>
<name>A0A3P7PF59_DIBLA</name>
<evidence type="ECO:0000313" key="1">
    <source>
        <dbReference type="EMBL" id="VDN16686.1"/>
    </source>
</evidence>
<keyword evidence="2" id="KW-1185">Reference proteome</keyword>
<organism evidence="1 2">
    <name type="scientific">Dibothriocephalus latus</name>
    <name type="common">Fish tapeworm</name>
    <name type="synonym">Diphyllobothrium latum</name>
    <dbReference type="NCBI Taxonomy" id="60516"/>
    <lineage>
        <taxon>Eukaryota</taxon>
        <taxon>Metazoa</taxon>
        <taxon>Spiralia</taxon>
        <taxon>Lophotrochozoa</taxon>
        <taxon>Platyhelminthes</taxon>
        <taxon>Cestoda</taxon>
        <taxon>Eucestoda</taxon>
        <taxon>Diphyllobothriidea</taxon>
        <taxon>Diphyllobothriidae</taxon>
        <taxon>Dibothriocephalus</taxon>
    </lineage>
</organism>
<reference evidence="1 2" key="1">
    <citation type="submission" date="2018-11" db="EMBL/GenBank/DDBJ databases">
        <authorList>
            <consortium name="Pathogen Informatics"/>
        </authorList>
    </citation>
    <scope>NUCLEOTIDE SEQUENCE [LARGE SCALE GENOMIC DNA]</scope>
</reference>
<sequence length="41" mass="4794">MGDVLGRPEWKEEVIVYTKERRIDGKKLNFGAHVIPLERRG</sequence>